<feature type="compositionally biased region" description="Polar residues" evidence="1">
    <location>
        <begin position="591"/>
        <end position="603"/>
    </location>
</feature>
<reference evidence="2" key="1">
    <citation type="submission" date="2022-08" db="EMBL/GenBank/DDBJ databases">
        <authorList>
            <consortium name="DOE Joint Genome Institute"/>
            <person name="Min B."/>
            <person name="Riley R."/>
            <person name="Sierra-Patev S."/>
            <person name="Naranjo-Ortiz M."/>
            <person name="Looney B."/>
            <person name="Konkel Z."/>
            <person name="Slot J.C."/>
            <person name="Sakamoto Y."/>
            <person name="Steenwyk J.L."/>
            <person name="Rokas A."/>
            <person name="Carro J."/>
            <person name="Camarero S."/>
            <person name="Ferreira P."/>
            <person name="Molpeceres G."/>
            <person name="Ruiz-Duenas F.J."/>
            <person name="Serrano A."/>
            <person name="Henrissat B."/>
            <person name="Drula E."/>
            <person name="Hughes K.W."/>
            <person name="Mata J.L."/>
            <person name="Ishikawa N.K."/>
            <person name="Vargas-Isla R."/>
            <person name="Ushijima S."/>
            <person name="Smith C.A."/>
            <person name="Ahrendt S."/>
            <person name="Andreopoulos W."/>
            <person name="He G."/>
            <person name="Labutti K."/>
            <person name="Lipzen A."/>
            <person name="Ng V."/>
            <person name="Sandor L."/>
            <person name="Barry K."/>
            <person name="Martinez A.T."/>
            <person name="Xiao Y."/>
            <person name="Gibbons J.G."/>
            <person name="Terashima K."/>
            <person name="Hibbett D.S."/>
            <person name="Grigoriev I.V."/>
        </authorList>
    </citation>
    <scope>NUCLEOTIDE SEQUENCE</scope>
    <source>
        <strain evidence="2">Sp2 HRB7682 ss15</strain>
    </source>
</reference>
<evidence type="ECO:0000313" key="3">
    <source>
        <dbReference type="Proteomes" id="UP001150238"/>
    </source>
</evidence>
<sequence length="944" mass="104387">MDQPDESRPLSTNEGHESRKGTPRKAPRSVSRDPAPGGLFSGVFNYVTAEVGSFITNATGGVITVNTGTTSRRVKHMGHDPEMRRRKKKGTKDWTESVERETTSEKSSRNSEGRSKRSPSSADYELEPEIITLKLESMALPKATMPGSLFPRSPSLMPSEAGQRHRTGAEEEEEPRVSWNFGFDENEAGPSSGPVPPTQLSPTSPFRPPLVPSVKDAVSKFHTGPDIDPRILLPSPPRRKGKEREVIDVDADDDSWLMPPPRSNRHIASDGDRSREIRVKGKERELSAAIEEHKMKEKRWERDKESVTGDEENVIREKERDKEKIRKLEEEIERLKEELRRRPAPSPPFPIPPPPPPPPQPPLAISIAAPSALNNSNAPAPFAHARAALNHAPTPKEAPINPPRRGGQPTVGVTADKMAAFLTEMKTVRLRKVGSQSTLGKSTGNLSRRDSFGDDNSRRDSFDDLNLERSRLSISDLRTTKEILDIRTQHGPSVGPSSAVARELSWPSTRSVSSNSEEDASGSLHRKRKRMESADEEINHNKSGDLSSQIQKLRESIRNKRRTMNSSYSKINPTSTVHSSYPFRPLPPTASGPSQSIVSQTSFEYPLEPVSSSVVPQGTDFSTRVRGSISTDSTSSSNANHNLDKPDTFASSSTSAPADTPSLCSDNDAEMDAERPEHDNDSSTPPSTPPGITARFTTPPKYTGEVIDLEVDLVDEDDQHDHDPSEDQKQSRRRSSPHPSAYLAANRIPVSPLPNVSPKRPKPAAISRRRTRSTTGRATTHPRPPTPPSSVNMHDPDYQDDEDDEDPLLLRFNEDENEDDRLSGLAQRRPQRRRSTLDEEMRAAHTALLNVGTEGVYREDEPENGMFIGAGTRSKHIGFLAHGGAGGPPVWMGEGYILGVGSAGEEEEKEEREHRSFTKERGREKSRTRTHAPKPKPPMVMRGR</sequence>
<feature type="compositionally biased region" description="Low complexity" evidence="1">
    <location>
        <begin position="648"/>
        <end position="662"/>
    </location>
</feature>
<feature type="compositionally biased region" description="Low complexity" evidence="1">
    <location>
        <begin position="57"/>
        <end position="70"/>
    </location>
</feature>
<feature type="compositionally biased region" description="Polar residues" evidence="1">
    <location>
        <begin position="434"/>
        <end position="446"/>
    </location>
</feature>
<feature type="compositionally biased region" description="Basic and acidic residues" evidence="1">
    <location>
        <begin position="217"/>
        <end position="229"/>
    </location>
</feature>
<proteinExistence type="predicted"/>
<dbReference type="EMBL" id="JANVFS010000002">
    <property type="protein sequence ID" value="KAJ4495069.1"/>
    <property type="molecule type" value="Genomic_DNA"/>
</dbReference>
<feature type="compositionally biased region" description="Polar residues" evidence="1">
    <location>
        <begin position="610"/>
        <end position="622"/>
    </location>
</feature>
<feature type="compositionally biased region" description="Low complexity" evidence="1">
    <location>
        <begin position="628"/>
        <end position="637"/>
    </location>
</feature>
<feature type="compositionally biased region" description="Pro residues" evidence="1">
    <location>
        <begin position="193"/>
        <end position="211"/>
    </location>
</feature>
<feature type="region of interest" description="Disordered" evidence="1">
    <location>
        <begin position="902"/>
        <end position="944"/>
    </location>
</feature>
<gene>
    <name evidence="2" type="ORF">C8J55DRAFT_111858</name>
</gene>
<dbReference type="AlphaFoldDB" id="A0A9W9E0S8"/>
<feature type="region of interest" description="Disordered" evidence="1">
    <location>
        <begin position="429"/>
        <end position="471"/>
    </location>
</feature>
<feature type="compositionally biased region" description="Pro residues" evidence="1">
    <location>
        <begin position="344"/>
        <end position="362"/>
    </location>
</feature>
<feature type="compositionally biased region" description="Basic and acidic residues" evidence="1">
    <location>
        <begin position="447"/>
        <end position="471"/>
    </location>
</feature>
<feature type="region of interest" description="Disordered" evidence="1">
    <location>
        <begin position="57"/>
        <end position="126"/>
    </location>
</feature>
<feature type="compositionally biased region" description="Basic and acidic residues" evidence="1">
    <location>
        <begin position="1"/>
        <end position="20"/>
    </location>
</feature>
<dbReference type="Proteomes" id="UP001150238">
    <property type="component" value="Unassembled WGS sequence"/>
</dbReference>
<feature type="region of interest" description="Disordered" evidence="1">
    <location>
        <begin position="1"/>
        <end position="41"/>
    </location>
</feature>
<feature type="compositionally biased region" description="Acidic residues" evidence="1">
    <location>
        <begin position="707"/>
        <end position="718"/>
    </location>
</feature>
<accession>A0A9W9E0S8</accession>
<name>A0A9W9E0S8_9AGAR</name>
<feature type="compositionally biased region" description="Basic and acidic residues" evidence="1">
    <location>
        <begin position="91"/>
        <end position="115"/>
    </location>
</feature>
<comment type="caution">
    <text evidence="2">The sequence shown here is derived from an EMBL/GenBank/DDBJ whole genome shotgun (WGS) entry which is preliminary data.</text>
</comment>
<feature type="compositionally biased region" description="Polar residues" evidence="1">
    <location>
        <begin position="506"/>
        <end position="515"/>
    </location>
</feature>
<evidence type="ECO:0000256" key="1">
    <source>
        <dbReference type="SAM" id="MobiDB-lite"/>
    </source>
</evidence>
<feature type="compositionally biased region" description="Basic and acidic residues" evidence="1">
    <location>
        <begin position="531"/>
        <end position="543"/>
    </location>
</feature>
<feature type="compositionally biased region" description="Basic and acidic residues" evidence="1">
    <location>
        <begin position="719"/>
        <end position="730"/>
    </location>
</feature>
<feature type="compositionally biased region" description="Acidic residues" evidence="1">
    <location>
        <begin position="798"/>
        <end position="807"/>
    </location>
</feature>
<organism evidence="2 3">
    <name type="scientific">Lentinula lateritia</name>
    <dbReference type="NCBI Taxonomy" id="40482"/>
    <lineage>
        <taxon>Eukaryota</taxon>
        <taxon>Fungi</taxon>
        <taxon>Dikarya</taxon>
        <taxon>Basidiomycota</taxon>
        <taxon>Agaricomycotina</taxon>
        <taxon>Agaricomycetes</taxon>
        <taxon>Agaricomycetidae</taxon>
        <taxon>Agaricales</taxon>
        <taxon>Marasmiineae</taxon>
        <taxon>Omphalotaceae</taxon>
        <taxon>Lentinula</taxon>
    </lineage>
</organism>
<feature type="region of interest" description="Disordered" evidence="1">
    <location>
        <begin position="487"/>
        <end position="838"/>
    </location>
</feature>
<feature type="compositionally biased region" description="Basic residues" evidence="1">
    <location>
        <begin position="759"/>
        <end position="772"/>
    </location>
</feature>
<feature type="compositionally biased region" description="Low complexity" evidence="1">
    <location>
        <begin position="363"/>
        <end position="393"/>
    </location>
</feature>
<feature type="compositionally biased region" description="Basic and acidic residues" evidence="1">
    <location>
        <begin position="672"/>
        <end position="681"/>
    </location>
</feature>
<feature type="compositionally biased region" description="Basic and acidic residues" evidence="1">
    <location>
        <begin position="911"/>
        <end position="927"/>
    </location>
</feature>
<feature type="region of interest" description="Disordered" evidence="1">
    <location>
        <begin position="144"/>
        <end position="414"/>
    </location>
</feature>
<reference evidence="2" key="2">
    <citation type="journal article" date="2023" name="Proc. Natl. Acad. Sci. U.S.A.">
        <title>A global phylogenomic analysis of the shiitake genus Lentinula.</title>
        <authorList>
            <person name="Sierra-Patev S."/>
            <person name="Min B."/>
            <person name="Naranjo-Ortiz M."/>
            <person name="Looney B."/>
            <person name="Konkel Z."/>
            <person name="Slot J.C."/>
            <person name="Sakamoto Y."/>
            <person name="Steenwyk J.L."/>
            <person name="Rokas A."/>
            <person name="Carro J."/>
            <person name="Camarero S."/>
            <person name="Ferreira P."/>
            <person name="Molpeceres G."/>
            <person name="Ruiz-Duenas F.J."/>
            <person name="Serrano A."/>
            <person name="Henrissat B."/>
            <person name="Drula E."/>
            <person name="Hughes K.W."/>
            <person name="Mata J.L."/>
            <person name="Ishikawa N.K."/>
            <person name="Vargas-Isla R."/>
            <person name="Ushijima S."/>
            <person name="Smith C.A."/>
            <person name="Donoghue J."/>
            <person name="Ahrendt S."/>
            <person name="Andreopoulos W."/>
            <person name="He G."/>
            <person name="LaButti K."/>
            <person name="Lipzen A."/>
            <person name="Ng V."/>
            <person name="Riley R."/>
            <person name="Sandor L."/>
            <person name="Barry K."/>
            <person name="Martinez A.T."/>
            <person name="Xiao Y."/>
            <person name="Gibbons J.G."/>
            <person name="Terashima K."/>
            <person name="Grigoriev I.V."/>
            <person name="Hibbett D."/>
        </authorList>
    </citation>
    <scope>NUCLEOTIDE SEQUENCE</scope>
    <source>
        <strain evidence="2">Sp2 HRB7682 ss15</strain>
    </source>
</reference>
<evidence type="ECO:0000313" key="2">
    <source>
        <dbReference type="EMBL" id="KAJ4495069.1"/>
    </source>
</evidence>
<feature type="compositionally biased region" description="Basic and acidic residues" evidence="1">
    <location>
        <begin position="267"/>
        <end position="341"/>
    </location>
</feature>
<feature type="compositionally biased region" description="Polar residues" evidence="1">
    <location>
        <begin position="564"/>
        <end position="579"/>
    </location>
</feature>
<protein>
    <submittedName>
        <fullName evidence="2">Uncharacterized protein</fullName>
    </submittedName>
</protein>